<dbReference type="EMBL" id="ASRX01000011">
    <property type="protein sequence ID" value="EYF07211.1"/>
    <property type="molecule type" value="Genomic_DNA"/>
</dbReference>
<sequence length="115" mass="12366">MSHLSLLREYFGDVDEEAFIEGSALVGNGEGDGEPPDAPDDDGSGGGHPEWEPLEPEPEEQRAAEPEPEDPPPEPVPRAKRAEVVHMGTRQVARSAEGVVALNTLEVLPPFEFSV</sequence>
<gene>
    <name evidence="2" type="ORF">CAP_0690</name>
</gene>
<reference evidence="2 3" key="1">
    <citation type="submission" date="2013-05" db="EMBL/GenBank/DDBJ databases">
        <title>Genome assembly of Chondromyces apiculatus DSM 436.</title>
        <authorList>
            <person name="Sharma G."/>
            <person name="Khatri I."/>
            <person name="Kaur C."/>
            <person name="Mayilraj S."/>
            <person name="Subramanian S."/>
        </authorList>
    </citation>
    <scope>NUCLEOTIDE SEQUENCE [LARGE SCALE GENOMIC DNA]</scope>
    <source>
        <strain evidence="2 3">DSM 436</strain>
    </source>
</reference>
<proteinExistence type="predicted"/>
<name>A0A017TF36_9BACT</name>
<dbReference type="AlphaFoldDB" id="A0A017TF36"/>
<comment type="caution">
    <text evidence="2">The sequence shown here is derived from an EMBL/GenBank/DDBJ whole genome shotgun (WGS) entry which is preliminary data.</text>
</comment>
<dbReference type="RefSeq" id="WP_044238259.1">
    <property type="nucleotide sequence ID" value="NZ_ASRX01000011.1"/>
</dbReference>
<feature type="region of interest" description="Disordered" evidence="1">
    <location>
        <begin position="22"/>
        <end position="84"/>
    </location>
</feature>
<keyword evidence="3" id="KW-1185">Reference proteome</keyword>
<dbReference type="STRING" id="1192034.CAP_0690"/>
<organism evidence="2 3">
    <name type="scientific">Chondromyces apiculatus DSM 436</name>
    <dbReference type="NCBI Taxonomy" id="1192034"/>
    <lineage>
        <taxon>Bacteria</taxon>
        <taxon>Pseudomonadati</taxon>
        <taxon>Myxococcota</taxon>
        <taxon>Polyangia</taxon>
        <taxon>Polyangiales</taxon>
        <taxon>Polyangiaceae</taxon>
        <taxon>Chondromyces</taxon>
    </lineage>
</organism>
<evidence type="ECO:0000256" key="1">
    <source>
        <dbReference type="SAM" id="MobiDB-lite"/>
    </source>
</evidence>
<dbReference type="Proteomes" id="UP000019678">
    <property type="component" value="Unassembled WGS sequence"/>
</dbReference>
<evidence type="ECO:0000313" key="3">
    <source>
        <dbReference type="Proteomes" id="UP000019678"/>
    </source>
</evidence>
<accession>A0A017TF36</accession>
<feature type="compositionally biased region" description="Acidic residues" evidence="1">
    <location>
        <begin position="31"/>
        <end position="43"/>
    </location>
</feature>
<evidence type="ECO:0000313" key="2">
    <source>
        <dbReference type="EMBL" id="EYF07211.1"/>
    </source>
</evidence>
<protein>
    <submittedName>
        <fullName evidence="2">Uncharacterized protein</fullName>
    </submittedName>
</protein>